<feature type="region of interest" description="Disordered" evidence="1">
    <location>
        <begin position="188"/>
        <end position="208"/>
    </location>
</feature>
<dbReference type="EMBL" id="JYDJ01000034">
    <property type="protein sequence ID" value="KRX48047.1"/>
    <property type="molecule type" value="Genomic_DNA"/>
</dbReference>
<gene>
    <name evidence="2" type="ORF">T05_2293</name>
</gene>
<sequence length="288" mass="32607">MNKQSLANNSRRHLQHMFVPQSSPTHSCTTSRCQADVKLFQIITTINGKLKWLAYPLVVGAITTITTTRPRLKLHRDGQLIYNFTPLWEKNTLTKQTRRHRRMAQGRSHVYLEEAIDHFSTNYDHRANSTTDNNNNMLYDYEAKGSNPRQADLHAIPQRRNRSSVDRRIIARLKWQLVTVGRPNYLDEEKKENANEMPANGAKPTDNSNNNGCFTKACKMASSPGRPEKLGMLKPNGAAPGPPTNRPLPPQLSAENWSCSLLAEMCEDLIKACVKNPPLLIPRKSLTD</sequence>
<dbReference type="Proteomes" id="UP000055048">
    <property type="component" value="Unassembled WGS sequence"/>
</dbReference>
<dbReference type="AlphaFoldDB" id="A0A0V0UA77"/>
<evidence type="ECO:0000313" key="3">
    <source>
        <dbReference type="Proteomes" id="UP000055048"/>
    </source>
</evidence>
<dbReference type="OrthoDB" id="10342039at2759"/>
<reference evidence="2 3" key="1">
    <citation type="submission" date="2015-01" db="EMBL/GenBank/DDBJ databases">
        <title>Evolution of Trichinella species and genotypes.</title>
        <authorList>
            <person name="Korhonen P.K."/>
            <person name="Edoardo P."/>
            <person name="Giuseppe L.R."/>
            <person name="Gasser R.B."/>
        </authorList>
    </citation>
    <scope>NUCLEOTIDE SEQUENCE [LARGE SCALE GENOMIC DNA]</scope>
    <source>
        <strain evidence="2">ISS417</strain>
    </source>
</reference>
<protein>
    <submittedName>
        <fullName evidence="2">Uncharacterized protein</fullName>
    </submittedName>
</protein>
<comment type="caution">
    <text evidence="2">The sequence shown here is derived from an EMBL/GenBank/DDBJ whole genome shotgun (WGS) entry which is preliminary data.</text>
</comment>
<proteinExistence type="predicted"/>
<accession>A0A0V0UA77</accession>
<feature type="region of interest" description="Disordered" evidence="1">
    <location>
        <begin position="224"/>
        <end position="251"/>
    </location>
</feature>
<keyword evidence="3" id="KW-1185">Reference proteome</keyword>
<evidence type="ECO:0000313" key="2">
    <source>
        <dbReference type="EMBL" id="KRX48047.1"/>
    </source>
</evidence>
<evidence type="ECO:0000256" key="1">
    <source>
        <dbReference type="SAM" id="MobiDB-lite"/>
    </source>
</evidence>
<organism evidence="2 3">
    <name type="scientific">Trichinella murrelli</name>
    <dbReference type="NCBI Taxonomy" id="144512"/>
    <lineage>
        <taxon>Eukaryota</taxon>
        <taxon>Metazoa</taxon>
        <taxon>Ecdysozoa</taxon>
        <taxon>Nematoda</taxon>
        <taxon>Enoplea</taxon>
        <taxon>Dorylaimia</taxon>
        <taxon>Trichinellida</taxon>
        <taxon>Trichinellidae</taxon>
        <taxon>Trichinella</taxon>
    </lineage>
</organism>
<feature type="compositionally biased region" description="Pro residues" evidence="1">
    <location>
        <begin position="240"/>
        <end position="250"/>
    </location>
</feature>
<name>A0A0V0UA77_9BILA</name>